<reference evidence="10" key="1">
    <citation type="submission" date="2015-07" db="EMBL/GenBank/DDBJ databases">
        <authorList>
            <person name="Noorani M."/>
        </authorList>
    </citation>
    <scope>NUCLEOTIDE SEQUENCE [LARGE SCALE GENOMIC DNA]</scope>
    <source>
        <strain evidence="10">ATCC 27428</strain>
    </source>
</reference>
<dbReference type="AlphaFoldDB" id="A0A2N8P0E2"/>
<comment type="similarity">
    <text evidence="1 7">Belongs to the cytochrome P450 family.</text>
</comment>
<keyword evidence="6 7" id="KW-0503">Monooxygenase</keyword>
<keyword evidence="4 7" id="KW-0560">Oxidoreductase</keyword>
<dbReference type="GO" id="GO:0005506">
    <property type="term" value="F:iron ion binding"/>
    <property type="evidence" value="ECO:0007669"/>
    <property type="project" value="InterPro"/>
</dbReference>
<dbReference type="CDD" id="cd11030">
    <property type="entry name" value="CYP105-like"/>
    <property type="match status" value="1"/>
</dbReference>
<evidence type="ECO:0000256" key="4">
    <source>
        <dbReference type="ARBA" id="ARBA00023002"/>
    </source>
</evidence>
<dbReference type="PRINTS" id="PR00359">
    <property type="entry name" value="BP450"/>
</dbReference>
<dbReference type="Proteomes" id="UP000235945">
    <property type="component" value="Unassembled WGS sequence"/>
</dbReference>
<evidence type="ECO:0000313" key="9">
    <source>
        <dbReference type="EMBL" id="MBB5121689.1"/>
    </source>
</evidence>
<dbReference type="PANTHER" id="PTHR46696">
    <property type="entry name" value="P450, PUTATIVE (EUROFUNG)-RELATED"/>
    <property type="match status" value="1"/>
</dbReference>
<dbReference type="PRINTS" id="PR00385">
    <property type="entry name" value="P450"/>
</dbReference>
<dbReference type="Proteomes" id="UP000528608">
    <property type="component" value="Unassembled WGS sequence"/>
</dbReference>
<dbReference type="EMBL" id="LGUI01000002">
    <property type="protein sequence ID" value="PNE34485.1"/>
    <property type="molecule type" value="Genomic_DNA"/>
</dbReference>
<dbReference type="InterPro" id="IPR002397">
    <property type="entry name" value="Cyt_P450_B"/>
</dbReference>
<evidence type="ECO:0000256" key="7">
    <source>
        <dbReference type="RuleBase" id="RU000461"/>
    </source>
</evidence>
<dbReference type="EMBL" id="JACHJF010000020">
    <property type="protein sequence ID" value="MBB5121689.1"/>
    <property type="molecule type" value="Genomic_DNA"/>
</dbReference>
<evidence type="ECO:0000313" key="11">
    <source>
        <dbReference type="Proteomes" id="UP000235945"/>
    </source>
</evidence>
<evidence type="ECO:0000256" key="5">
    <source>
        <dbReference type="ARBA" id="ARBA00023004"/>
    </source>
</evidence>
<evidence type="ECO:0000256" key="3">
    <source>
        <dbReference type="ARBA" id="ARBA00022723"/>
    </source>
</evidence>
<gene>
    <name evidence="10" type="ORF">AF335_07865</name>
    <name evidence="9" type="ORF">FHS36_005158</name>
</gene>
<sequence>MTYAEPLPTVRTHPFDPPPGLAPEHGTSPVRRLAYPDGHIGWLVTGHRLTRTVLADPRFSARAEFKRAPAPRPGVEPFIGGPALPGWFVDMDPPDHSRFRRLLVRHFTRRRTEALRPRIEEITAQRLDAMVEAGPPADLVESFALPIPTLTICELLGIPYAERAEFQRNSTALFSLRSTAEQSATALKSLDALLLDLIRHKRRRPADDLLSELSDSDLTEEEAVGVGVLLLTAGHETVASMLGLGTFALLSHPAQLDAVRQGRVDMSDAVEELLRYLTIFQFGVPRTALVDVEVEGRLIRAGESVTLCLPAANRDPDRFDRPDELDVSRAPGGHLAFGHGMHQCIGQHLARVEMQVAYAALVRRFPRLRLAVPAHDVPLGTDMGFYGVHSLPVAW</sequence>
<organism evidence="10 11">
    <name type="scientific">Streptomyces eurocidicus</name>
    <name type="common">Streptoverticillium eurocidicus</name>
    <dbReference type="NCBI Taxonomy" id="66423"/>
    <lineage>
        <taxon>Bacteria</taxon>
        <taxon>Bacillati</taxon>
        <taxon>Actinomycetota</taxon>
        <taxon>Actinomycetes</taxon>
        <taxon>Kitasatosporales</taxon>
        <taxon>Streptomycetaceae</taxon>
        <taxon>Streptomyces</taxon>
    </lineage>
</organism>
<evidence type="ECO:0000256" key="6">
    <source>
        <dbReference type="ARBA" id="ARBA00023033"/>
    </source>
</evidence>
<dbReference type="Pfam" id="PF00067">
    <property type="entry name" value="p450"/>
    <property type="match status" value="1"/>
</dbReference>
<dbReference type="InterPro" id="IPR017972">
    <property type="entry name" value="Cyt_P450_CS"/>
</dbReference>
<evidence type="ECO:0000256" key="2">
    <source>
        <dbReference type="ARBA" id="ARBA00022617"/>
    </source>
</evidence>
<evidence type="ECO:0000256" key="8">
    <source>
        <dbReference type="SAM" id="MobiDB-lite"/>
    </source>
</evidence>
<name>A0A2N8P0E2_STREU</name>
<dbReference type="GO" id="GO:0020037">
    <property type="term" value="F:heme binding"/>
    <property type="evidence" value="ECO:0007669"/>
    <property type="project" value="InterPro"/>
</dbReference>
<evidence type="ECO:0000313" key="12">
    <source>
        <dbReference type="Proteomes" id="UP000528608"/>
    </source>
</evidence>
<dbReference type="InterPro" id="IPR036396">
    <property type="entry name" value="Cyt_P450_sf"/>
</dbReference>
<keyword evidence="5 7" id="KW-0408">Iron</keyword>
<dbReference type="PROSITE" id="PS00086">
    <property type="entry name" value="CYTOCHROME_P450"/>
    <property type="match status" value="1"/>
</dbReference>
<dbReference type="FunFam" id="1.10.630.10:FF:000018">
    <property type="entry name" value="Cytochrome P450 monooxygenase"/>
    <property type="match status" value="1"/>
</dbReference>
<accession>A0A2N8P0E2</accession>
<proteinExistence type="inferred from homology"/>
<reference evidence="9 12" key="3">
    <citation type="submission" date="2020-08" db="EMBL/GenBank/DDBJ databases">
        <title>Genomic Encyclopedia of Type Strains, Phase III (KMG-III): the genomes of soil and plant-associated and newly described type strains.</title>
        <authorList>
            <person name="Whitman W."/>
        </authorList>
    </citation>
    <scope>NUCLEOTIDE SEQUENCE [LARGE SCALE GENOMIC DNA]</scope>
    <source>
        <strain evidence="9 12">CECT 3259</strain>
    </source>
</reference>
<protein>
    <submittedName>
        <fullName evidence="10">Cytochrome P450</fullName>
    </submittedName>
</protein>
<keyword evidence="3 7" id="KW-0479">Metal-binding</keyword>
<reference evidence="11" key="2">
    <citation type="submission" date="2015-07" db="EMBL/GenBank/DDBJ databases">
        <authorList>
            <person name="Graham D.E."/>
            <person name="Giannone R.J."/>
            <person name="Gulvik C.A."/>
            <person name="Hettich R.L."/>
            <person name="Klingeman D.M."/>
            <person name="Mahan K.M."/>
            <person name="Parry R.J."/>
            <person name="Spain J.C."/>
        </authorList>
    </citation>
    <scope>NUCLEOTIDE SEQUENCE [LARGE SCALE GENOMIC DNA]</scope>
    <source>
        <strain evidence="11">ATCC 27428</strain>
    </source>
</reference>
<dbReference type="SUPFAM" id="SSF48264">
    <property type="entry name" value="Cytochrome P450"/>
    <property type="match status" value="1"/>
</dbReference>
<dbReference type="GO" id="GO:0004497">
    <property type="term" value="F:monooxygenase activity"/>
    <property type="evidence" value="ECO:0007669"/>
    <property type="project" value="UniProtKB-KW"/>
</dbReference>
<comment type="caution">
    <text evidence="10">The sequence shown here is derived from an EMBL/GenBank/DDBJ whole genome shotgun (WGS) entry which is preliminary data.</text>
</comment>
<evidence type="ECO:0000313" key="10">
    <source>
        <dbReference type="EMBL" id="PNE34485.1"/>
    </source>
</evidence>
<dbReference type="InterPro" id="IPR001128">
    <property type="entry name" value="Cyt_P450"/>
</dbReference>
<dbReference type="RefSeq" id="WP_184743817.1">
    <property type="nucleotide sequence ID" value="NZ_JACHJF010000020.1"/>
</dbReference>
<feature type="region of interest" description="Disordered" evidence="8">
    <location>
        <begin position="1"/>
        <end position="28"/>
    </location>
</feature>
<dbReference type="Gene3D" id="1.10.630.10">
    <property type="entry name" value="Cytochrome P450"/>
    <property type="match status" value="1"/>
</dbReference>
<evidence type="ECO:0000256" key="1">
    <source>
        <dbReference type="ARBA" id="ARBA00010617"/>
    </source>
</evidence>
<keyword evidence="11" id="KW-1185">Reference proteome</keyword>
<dbReference type="PANTHER" id="PTHR46696:SF1">
    <property type="entry name" value="CYTOCHROME P450 YJIB-RELATED"/>
    <property type="match status" value="1"/>
</dbReference>
<dbReference type="GO" id="GO:0016705">
    <property type="term" value="F:oxidoreductase activity, acting on paired donors, with incorporation or reduction of molecular oxygen"/>
    <property type="evidence" value="ECO:0007669"/>
    <property type="project" value="InterPro"/>
</dbReference>
<keyword evidence="2 7" id="KW-0349">Heme</keyword>